<name>A0A2S4HJD7_9GAMM</name>
<dbReference type="EMBL" id="PQGG01000007">
    <property type="protein sequence ID" value="POP54096.1"/>
    <property type="molecule type" value="Genomic_DNA"/>
</dbReference>
<accession>A0A2S4HJD7</accession>
<dbReference type="RefSeq" id="WP_103682857.1">
    <property type="nucleotide sequence ID" value="NZ_PQGG01000007.1"/>
</dbReference>
<organism evidence="1 2">
    <name type="scientific">Zhongshania marina</name>
    <dbReference type="NCBI Taxonomy" id="2304603"/>
    <lineage>
        <taxon>Bacteria</taxon>
        <taxon>Pseudomonadati</taxon>
        <taxon>Pseudomonadota</taxon>
        <taxon>Gammaproteobacteria</taxon>
        <taxon>Cellvibrionales</taxon>
        <taxon>Spongiibacteraceae</taxon>
        <taxon>Zhongshania</taxon>
    </lineage>
</organism>
<evidence type="ECO:0000313" key="2">
    <source>
        <dbReference type="Proteomes" id="UP000237222"/>
    </source>
</evidence>
<dbReference type="Pfam" id="PF07209">
    <property type="entry name" value="DUF1415"/>
    <property type="match status" value="1"/>
</dbReference>
<evidence type="ECO:0000313" key="1">
    <source>
        <dbReference type="EMBL" id="POP54096.1"/>
    </source>
</evidence>
<dbReference type="AlphaFoldDB" id="A0A2S4HJD7"/>
<dbReference type="OrthoDB" id="277390at2"/>
<comment type="caution">
    <text evidence="1">The sequence shown here is derived from an EMBL/GenBank/DDBJ whole genome shotgun (WGS) entry which is preliminary data.</text>
</comment>
<dbReference type="InterPro" id="IPR009858">
    <property type="entry name" value="DUF1415"/>
</dbReference>
<protein>
    <submittedName>
        <fullName evidence="1">DUF1415 domain-containing protein</fullName>
    </submittedName>
</protein>
<dbReference type="Proteomes" id="UP000237222">
    <property type="component" value="Unassembled WGS sequence"/>
</dbReference>
<gene>
    <name evidence="1" type="ORF">C0068_02175</name>
</gene>
<proteinExistence type="predicted"/>
<reference evidence="1" key="1">
    <citation type="submission" date="2018-01" db="EMBL/GenBank/DDBJ databases">
        <authorList>
            <person name="Yu X.-D."/>
        </authorList>
    </citation>
    <scope>NUCLEOTIDE SEQUENCE</scope>
    <source>
        <strain evidence="1">ZX-21</strain>
    </source>
</reference>
<sequence length="184" mass="20790">MTVDDEVVQQQVQRWLEQAVVGLGLCPFAAKPLQEKRVAIDVSRARGAEDLLNDLHQALCRIEETGLDKLETSLLVVPDMLQDFYDYNDFLDIADAVLQEGGWEGDIQIASFHPDYQFAGTEKSDHENFSNRAPYPIFHLLREDSLEQAIASHPDPEGIPERNIALLQDMDGEAIKALFPYCFE</sequence>